<evidence type="ECO:0000313" key="1">
    <source>
        <dbReference type="EMBL" id="JAD90344.1"/>
    </source>
</evidence>
<name>A0A0A9DP37_ARUDO</name>
<reference evidence="1" key="2">
    <citation type="journal article" date="2015" name="Data Brief">
        <title>Shoot transcriptome of the giant reed, Arundo donax.</title>
        <authorList>
            <person name="Barrero R.A."/>
            <person name="Guerrero F.D."/>
            <person name="Moolhuijzen P."/>
            <person name="Goolsby J.A."/>
            <person name="Tidwell J."/>
            <person name="Bellgard S.E."/>
            <person name="Bellgard M.I."/>
        </authorList>
    </citation>
    <scope>NUCLEOTIDE SEQUENCE</scope>
    <source>
        <tissue evidence="1">Shoot tissue taken approximately 20 cm above the soil surface</tissue>
    </source>
</reference>
<dbReference type="AlphaFoldDB" id="A0A0A9DP37"/>
<protein>
    <submittedName>
        <fullName evidence="1">Uncharacterized protein</fullName>
    </submittedName>
</protein>
<proteinExistence type="predicted"/>
<accession>A0A0A9DP37</accession>
<dbReference type="EMBL" id="GBRH01207551">
    <property type="protein sequence ID" value="JAD90344.1"/>
    <property type="molecule type" value="Transcribed_RNA"/>
</dbReference>
<sequence>MSFLIIPTLSHPSYLHSNVSIIICFRMPLDSISFISDFRNSVIFL</sequence>
<reference evidence="1" key="1">
    <citation type="submission" date="2014-09" db="EMBL/GenBank/DDBJ databases">
        <authorList>
            <person name="Magalhaes I.L.F."/>
            <person name="Oliveira U."/>
            <person name="Santos F.R."/>
            <person name="Vidigal T.H.D.A."/>
            <person name="Brescovit A.D."/>
            <person name="Santos A.J."/>
        </authorList>
    </citation>
    <scope>NUCLEOTIDE SEQUENCE</scope>
    <source>
        <tissue evidence="1">Shoot tissue taken approximately 20 cm above the soil surface</tissue>
    </source>
</reference>
<organism evidence="1">
    <name type="scientific">Arundo donax</name>
    <name type="common">Giant reed</name>
    <name type="synonym">Donax arundinaceus</name>
    <dbReference type="NCBI Taxonomy" id="35708"/>
    <lineage>
        <taxon>Eukaryota</taxon>
        <taxon>Viridiplantae</taxon>
        <taxon>Streptophyta</taxon>
        <taxon>Embryophyta</taxon>
        <taxon>Tracheophyta</taxon>
        <taxon>Spermatophyta</taxon>
        <taxon>Magnoliopsida</taxon>
        <taxon>Liliopsida</taxon>
        <taxon>Poales</taxon>
        <taxon>Poaceae</taxon>
        <taxon>PACMAD clade</taxon>
        <taxon>Arundinoideae</taxon>
        <taxon>Arundineae</taxon>
        <taxon>Arundo</taxon>
    </lineage>
</organism>